<dbReference type="GO" id="GO:0008955">
    <property type="term" value="F:peptidoglycan glycosyltransferase activity"/>
    <property type="evidence" value="ECO:0007669"/>
    <property type="project" value="UniProtKB-EC"/>
</dbReference>
<dbReference type="FunFam" id="1.10.3810.10:FF:000001">
    <property type="entry name" value="Penicillin-binding protein 1A"/>
    <property type="match status" value="1"/>
</dbReference>
<evidence type="ECO:0000256" key="2">
    <source>
        <dbReference type="ARBA" id="ARBA00007739"/>
    </source>
</evidence>
<dbReference type="PANTHER" id="PTHR32282:SF32">
    <property type="entry name" value="PENICILLIN-BINDING PROTEIN 2A"/>
    <property type="match status" value="1"/>
</dbReference>
<keyword evidence="15" id="KW-0961">Cell wall biogenesis/degradation</keyword>
<evidence type="ECO:0000256" key="11">
    <source>
        <dbReference type="ARBA" id="ARBA00022984"/>
    </source>
</evidence>
<dbReference type="RefSeq" id="WP_135349252.1">
    <property type="nucleotide sequence ID" value="NZ_SRJD01000016.1"/>
</dbReference>
<keyword evidence="22" id="KW-1185">Reference proteome</keyword>
<evidence type="ECO:0000313" key="22">
    <source>
        <dbReference type="Proteomes" id="UP000298347"/>
    </source>
</evidence>
<keyword evidence="14" id="KW-0511">Multifunctional enzyme</keyword>
<comment type="similarity">
    <text evidence="2">In the N-terminal section; belongs to the glycosyltransferase 51 family.</text>
</comment>
<evidence type="ECO:0000259" key="20">
    <source>
        <dbReference type="Pfam" id="PF00912"/>
    </source>
</evidence>
<keyword evidence="8 18" id="KW-0812">Transmembrane</keyword>
<name>A0A4Z0GK03_9BACL</name>
<dbReference type="InterPro" id="IPR023346">
    <property type="entry name" value="Lysozyme-like_dom_sf"/>
</dbReference>
<evidence type="ECO:0000313" key="21">
    <source>
        <dbReference type="EMBL" id="TGA97161.1"/>
    </source>
</evidence>
<proteinExistence type="inferred from homology"/>
<protein>
    <submittedName>
        <fullName evidence="21">PBP1A family penicillin-binding protein</fullName>
    </submittedName>
</protein>
<evidence type="ECO:0000256" key="17">
    <source>
        <dbReference type="ARBA" id="ARBA00049902"/>
    </source>
</evidence>
<dbReference type="Proteomes" id="UP000298347">
    <property type="component" value="Unassembled WGS sequence"/>
</dbReference>
<dbReference type="GO" id="GO:0008658">
    <property type="term" value="F:penicillin binding"/>
    <property type="evidence" value="ECO:0007669"/>
    <property type="project" value="InterPro"/>
</dbReference>
<dbReference type="Pfam" id="PF00912">
    <property type="entry name" value="Transgly"/>
    <property type="match status" value="1"/>
</dbReference>
<keyword evidence="3" id="KW-1003">Cell membrane</keyword>
<dbReference type="OrthoDB" id="9766909at2"/>
<evidence type="ECO:0000256" key="9">
    <source>
        <dbReference type="ARBA" id="ARBA00022801"/>
    </source>
</evidence>
<dbReference type="SUPFAM" id="SSF53955">
    <property type="entry name" value="Lysozyme-like"/>
    <property type="match status" value="1"/>
</dbReference>
<dbReference type="GO" id="GO:0030288">
    <property type="term" value="C:outer membrane-bounded periplasmic space"/>
    <property type="evidence" value="ECO:0007669"/>
    <property type="project" value="TreeGrafter"/>
</dbReference>
<dbReference type="GO" id="GO:0071555">
    <property type="term" value="P:cell wall organization"/>
    <property type="evidence" value="ECO:0007669"/>
    <property type="project" value="UniProtKB-KW"/>
</dbReference>
<dbReference type="GO" id="GO:0006508">
    <property type="term" value="P:proteolysis"/>
    <property type="evidence" value="ECO:0007669"/>
    <property type="project" value="UniProtKB-KW"/>
</dbReference>
<sequence length="728" mass="81287">MNWNWWKALKSWTEQMDRRAVALHLFHVAYFVLGAVIVGLLFYFVILLTGNHYTDDEKLVMSRTSVIVDEQGHEISRLYAENRDPVTLKQIPKRVQDAFIATEDVRFYQHSGIDLRGTMRAIVTDILSGSKEEGGSTITQQLARNAYLSDQKTWFRKAKEAAIAVSLERKYSKQQILEMYLNQLYFGHGIYGVQMASRFFFNKDVSQLTEDQAALLAALPKGPNGYSPILHPQKALERRNLVLGLLQKYGYISAEESVRDKGKTLGLDVHKIQTHPEYDTYIDMVKDEAEQRYHISPDDLIRGGYKIVVPMNVAAQRASYNAFKQNSYFRGTNPRVSPQGAFTLMNKNGGVMAVQGGRDYVSGSYNHVNDQRQPGSSFKPLAVYGPALDSGSYQPYSMLQDKKVSYGNYTPTNYNGVYRGEITMYDAITVSENAPAVWLLNQIGISKSKSYLSKMDIKIPDNGLAIALGGLQKGVTPLQMASAYTVFDNQGVQTEPYFIQSIYNYQGQKIGTAQPKKNKIFSPQTAWYMTRMLQSVVKSGTASAGYSPISIAGKTGSTAFTKNGQRDEWFVGYTPNAVGSVWIGYDQTNKNQYLSGSSDDAVRLFKSVINSIPGQAQLAFKKPAGVSDLDQPVRLAKVTNLNAQGTLGKYALPALNLSWNGSSDKRIVYKIYSEENGQATYRGTVTGKNEFRIDFVNPLSKAAYYVVPYNPQTGRQGQASPKVDAKWF</sequence>
<dbReference type="SUPFAM" id="SSF56601">
    <property type="entry name" value="beta-lactamase/transpeptidase-like"/>
    <property type="match status" value="1"/>
</dbReference>
<dbReference type="GO" id="GO:0009002">
    <property type="term" value="F:serine-type D-Ala-D-Ala carboxypeptidase activity"/>
    <property type="evidence" value="ECO:0007669"/>
    <property type="project" value="UniProtKB-EC"/>
</dbReference>
<dbReference type="InterPro" id="IPR036950">
    <property type="entry name" value="PBP_transglycosylase"/>
</dbReference>
<reference evidence="21 22" key="1">
    <citation type="journal article" date="2015" name="Int. J. Syst. Evol. Microbiol.">
        <title>Sporolactobacillus shoreae sp. nov. and Sporolactobacillus spathodeae sp. nov., two spore-forming lactic acid bacteria isolated from tree barks in Thailand.</title>
        <authorList>
            <person name="Thamacharoensuk T."/>
            <person name="Kitahara M."/>
            <person name="Ohkuma M."/>
            <person name="Thongchul N."/>
            <person name="Tanasupawat S."/>
        </authorList>
    </citation>
    <scope>NUCLEOTIDE SEQUENCE [LARGE SCALE GENOMIC DNA]</scope>
    <source>
        <strain evidence="21 22">BK92</strain>
    </source>
</reference>
<evidence type="ECO:0000256" key="14">
    <source>
        <dbReference type="ARBA" id="ARBA00023268"/>
    </source>
</evidence>
<evidence type="ECO:0000256" key="18">
    <source>
        <dbReference type="SAM" id="Phobius"/>
    </source>
</evidence>
<comment type="similarity">
    <text evidence="1">In the C-terminal section; belongs to the transpeptidase family.</text>
</comment>
<keyword evidence="4" id="KW-0121">Carboxypeptidase</keyword>
<keyword evidence="9" id="KW-0378">Hydrolase</keyword>
<feature type="domain" description="Glycosyl transferase family 51" evidence="20">
    <location>
        <begin position="72"/>
        <end position="244"/>
    </location>
</feature>
<dbReference type="AlphaFoldDB" id="A0A4Z0GK03"/>
<evidence type="ECO:0000256" key="15">
    <source>
        <dbReference type="ARBA" id="ARBA00023316"/>
    </source>
</evidence>
<dbReference type="PANTHER" id="PTHR32282">
    <property type="entry name" value="BINDING PROTEIN TRANSPEPTIDASE, PUTATIVE-RELATED"/>
    <property type="match status" value="1"/>
</dbReference>
<dbReference type="EMBL" id="SRJD01000016">
    <property type="protein sequence ID" value="TGA97161.1"/>
    <property type="molecule type" value="Genomic_DNA"/>
</dbReference>
<dbReference type="NCBIfam" id="TIGR02074">
    <property type="entry name" value="PBP_1a_fam"/>
    <property type="match status" value="1"/>
</dbReference>
<keyword evidence="6" id="KW-0328">Glycosyltransferase</keyword>
<keyword evidence="13 18" id="KW-0472">Membrane</keyword>
<evidence type="ECO:0000259" key="19">
    <source>
        <dbReference type="Pfam" id="PF00905"/>
    </source>
</evidence>
<comment type="caution">
    <text evidence="21">The sequence shown here is derived from an EMBL/GenBank/DDBJ whole genome shotgun (WGS) entry which is preliminary data.</text>
</comment>
<keyword evidence="5" id="KW-0645">Protease</keyword>
<dbReference type="InterPro" id="IPR001264">
    <property type="entry name" value="Glyco_trans_51"/>
</dbReference>
<feature type="transmembrane region" description="Helical" evidence="18">
    <location>
        <begin position="21"/>
        <end position="46"/>
    </location>
</feature>
<dbReference type="Gene3D" id="1.10.3810.10">
    <property type="entry name" value="Biosynthetic peptidoglycan transglycosylase-like"/>
    <property type="match status" value="1"/>
</dbReference>
<evidence type="ECO:0000256" key="16">
    <source>
        <dbReference type="ARBA" id="ARBA00034000"/>
    </source>
</evidence>
<evidence type="ECO:0000256" key="6">
    <source>
        <dbReference type="ARBA" id="ARBA00022676"/>
    </source>
</evidence>
<organism evidence="21 22">
    <name type="scientific">Sporolactobacillus shoreae</name>
    <dbReference type="NCBI Taxonomy" id="1465501"/>
    <lineage>
        <taxon>Bacteria</taxon>
        <taxon>Bacillati</taxon>
        <taxon>Bacillota</taxon>
        <taxon>Bacilli</taxon>
        <taxon>Bacillales</taxon>
        <taxon>Sporolactobacillaceae</taxon>
        <taxon>Sporolactobacillus</taxon>
    </lineage>
</organism>
<comment type="catalytic activity">
    <reaction evidence="17">
        <text>[GlcNAc-(1-&gt;4)-Mur2Ac(oyl-L-Ala-gamma-D-Glu-L-Lys-D-Ala-D-Ala)](n)-di-trans,octa-cis-undecaprenyl diphosphate + beta-D-GlcNAc-(1-&gt;4)-Mur2Ac(oyl-L-Ala-gamma-D-Glu-L-Lys-D-Ala-D-Ala)-di-trans,octa-cis-undecaprenyl diphosphate = [GlcNAc-(1-&gt;4)-Mur2Ac(oyl-L-Ala-gamma-D-Glu-L-Lys-D-Ala-D-Ala)](n+1)-di-trans,octa-cis-undecaprenyl diphosphate + di-trans,octa-cis-undecaprenyl diphosphate + H(+)</text>
        <dbReference type="Rhea" id="RHEA:23708"/>
        <dbReference type="Rhea" id="RHEA-COMP:9602"/>
        <dbReference type="Rhea" id="RHEA-COMP:9603"/>
        <dbReference type="ChEBI" id="CHEBI:15378"/>
        <dbReference type="ChEBI" id="CHEBI:58405"/>
        <dbReference type="ChEBI" id="CHEBI:60033"/>
        <dbReference type="ChEBI" id="CHEBI:78435"/>
        <dbReference type="EC" id="2.4.99.28"/>
    </reaction>
</comment>
<evidence type="ECO:0000256" key="12">
    <source>
        <dbReference type="ARBA" id="ARBA00022989"/>
    </source>
</evidence>
<evidence type="ECO:0000256" key="5">
    <source>
        <dbReference type="ARBA" id="ARBA00022670"/>
    </source>
</evidence>
<dbReference type="GO" id="GO:0009252">
    <property type="term" value="P:peptidoglycan biosynthetic process"/>
    <property type="evidence" value="ECO:0007669"/>
    <property type="project" value="UniProtKB-KW"/>
</dbReference>
<comment type="catalytic activity">
    <reaction evidence="16">
        <text>Preferential cleavage: (Ac)2-L-Lys-D-Ala-|-D-Ala. Also transpeptidation of peptidyl-alanyl moieties that are N-acyl substituents of D-alanine.</text>
        <dbReference type="EC" id="3.4.16.4"/>
    </reaction>
</comment>
<evidence type="ECO:0000256" key="13">
    <source>
        <dbReference type="ARBA" id="ARBA00023136"/>
    </source>
</evidence>
<keyword evidence="7" id="KW-0808">Transferase</keyword>
<dbReference type="GO" id="GO:0008360">
    <property type="term" value="P:regulation of cell shape"/>
    <property type="evidence" value="ECO:0007669"/>
    <property type="project" value="UniProtKB-KW"/>
</dbReference>
<evidence type="ECO:0000256" key="8">
    <source>
        <dbReference type="ARBA" id="ARBA00022692"/>
    </source>
</evidence>
<feature type="domain" description="Penicillin-binding protein transpeptidase" evidence="19">
    <location>
        <begin position="341"/>
        <end position="608"/>
    </location>
</feature>
<dbReference type="InterPro" id="IPR001460">
    <property type="entry name" value="PCN-bd_Tpept"/>
</dbReference>
<dbReference type="InterPro" id="IPR012338">
    <property type="entry name" value="Beta-lactam/transpept-like"/>
</dbReference>
<dbReference type="Gene3D" id="3.40.710.10">
    <property type="entry name" value="DD-peptidase/beta-lactamase superfamily"/>
    <property type="match status" value="1"/>
</dbReference>
<keyword evidence="11" id="KW-0573">Peptidoglycan synthesis</keyword>
<dbReference type="Pfam" id="PF00905">
    <property type="entry name" value="Transpeptidase"/>
    <property type="match status" value="1"/>
</dbReference>
<dbReference type="InterPro" id="IPR050396">
    <property type="entry name" value="Glycosyltr_51/Transpeptidase"/>
</dbReference>
<evidence type="ECO:0000256" key="3">
    <source>
        <dbReference type="ARBA" id="ARBA00022475"/>
    </source>
</evidence>
<accession>A0A4Z0GK03</accession>
<evidence type="ECO:0000256" key="4">
    <source>
        <dbReference type="ARBA" id="ARBA00022645"/>
    </source>
</evidence>
<evidence type="ECO:0000256" key="7">
    <source>
        <dbReference type="ARBA" id="ARBA00022679"/>
    </source>
</evidence>
<keyword evidence="10" id="KW-0133">Cell shape</keyword>
<evidence type="ECO:0000256" key="10">
    <source>
        <dbReference type="ARBA" id="ARBA00022960"/>
    </source>
</evidence>
<gene>
    <name evidence="21" type="ORF">E4665_13120</name>
</gene>
<keyword evidence="12 18" id="KW-1133">Transmembrane helix</keyword>
<evidence type="ECO:0000256" key="1">
    <source>
        <dbReference type="ARBA" id="ARBA00007090"/>
    </source>
</evidence>